<dbReference type="EMBL" id="VITK01000001">
    <property type="protein sequence ID" value="TWB06192.1"/>
    <property type="molecule type" value="Genomic_DNA"/>
</dbReference>
<gene>
    <name evidence="2" type="ORF">FBZ96_1011</name>
    <name evidence="1" type="ORF">FBZ96_104864</name>
</gene>
<reference evidence="1 3" key="1">
    <citation type="submission" date="2019-06" db="EMBL/GenBank/DDBJ databases">
        <title>Genomic Encyclopedia of Type Strains, Phase IV (KMG-V): Genome sequencing to study the core and pangenomes of soil and plant-associated prokaryotes.</title>
        <authorList>
            <person name="Whitman W."/>
        </authorList>
    </citation>
    <scope>NUCLEOTIDE SEQUENCE [LARGE SCALE GENOMIC DNA]</scope>
    <source>
        <strain evidence="1 3">BR 510</strain>
    </source>
</reference>
<comment type="caution">
    <text evidence="1">The sequence shown here is derived from an EMBL/GenBank/DDBJ whole genome shotgun (WGS) entry which is preliminary data.</text>
</comment>
<accession>A0A560DRZ9</accession>
<proteinExistence type="predicted"/>
<dbReference type="AlphaFoldDB" id="A0A560DRZ9"/>
<organism evidence="1 3">
    <name type="scientific">Bradyrhizobium stylosanthis</name>
    <dbReference type="NCBI Taxonomy" id="1803665"/>
    <lineage>
        <taxon>Bacteria</taxon>
        <taxon>Pseudomonadati</taxon>
        <taxon>Pseudomonadota</taxon>
        <taxon>Alphaproteobacteria</taxon>
        <taxon>Hyphomicrobiales</taxon>
        <taxon>Nitrobacteraceae</taxon>
        <taxon>Bradyrhizobium</taxon>
    </lineage>
</organism>
<dbReference type="Proteomes" id="UP000319949">
    <property type="component" value="Unassembled WGS sequence"/>
</dbReference>
<evidence type="ECO:0000313" key="3">
    <source>
        <dbReference type="Proteomes" id="UP000319949"/>
    </source>
</evidence>
<evidence type="ECO:0000313" key="1">
    <source>
        <dbReference type="EMBL" id="TWA99885.1"/>
    </source>
</evidence>
<keyword evidence="3" id="KW-1185">Reference proteome</keyword>
<protein>
    <submittedName>
        <fullName evidence="1">Uncharacterized protein</fullName>
    </submittedName>
</protein>
<evidence type="ECO:0000313" key="2">
    <source>
        <dbReference type="EMBL" id="TWB06192.1"/>
    </source>
</evidence>
<dbReference type="EMBL" id="VITK01000004">
    <property type="protein sequence ID" value="TWA99885.1"/>
    <property type="molecule type" value="Genomic_DNA"/>
</dbReference>
<sequence length="30" mass="3074">MAVKQTGQPSFVDVLMPKGAGANAALDRLS</sequence>
<feature type="non-terminal residue" evidence="1">
    <location>
        <position position="30"/>
    </location>
</feature>
<name>A0A560DRZ9_9BRAD</name>